<dbReference type="GO" id="GO:0005783">
    <property type="term" value="C:endoplasmic reticulum"/>
    <property type="evidence" value="ECO:0007669"/>
    <property type="project" value="UniProtKB-SubCell"/>
</dbReference>
<feature type="active site" evidence="5">
    <location>
        <position position="292"/>
    </location>
</feature>
<keyword evidence="6" id="KW-0106">Calcium</keyword>
<organism evidence="8 9">
    <name type="scientific">Riccia fluitans</name>
    <dbReference type="NCBI Taxonomy" id="41844"/>
    <lineage>
        <taxon>Eukaryota</taxon>
        <taxon>Viridiplantae</taxon>
        <taxon>Streptophyta</taxon>
        <taxon>Embryophyta</taxon>
        <taxon>Marchantiophyta</taxon>
        <taxon>Marchantiopsida</taxon>
        <taxon>Marchantiidae</taxon>
        <taxon>Marchantiales</taxon>
        <taxon>Ricciaceae</taxon>
        <taxon>Riccia</taxon>
    </lineage>
</organism>
<dbReference type="EC" id="3.2.1.-" evidence="7"/>
<dbReference type="Proteomes" id="UP001605036">
    <property type="component" value="Unassembled WGS sequence"/>
</dbReference>
<gene>
    <name evidence="8" type="ORF">R1flu_002498</name>
</gene>
<dbReference type="Gene3D" id="1.50.10.10">
    <property type="match status" value="1"/>
</dbReference>
<evidence type="ECO:0000256" key="3">
    <source>
        <dbReference type="ARBA" id="ARBA00022824"/>
    </source>
</evidence>
<accession>A0ABD1Y6K2</accession>
<reference evidence="8 9" key="1">
    <citation type="submission" date="2024-09" db="EMBL/GenBank/DDBJ databases">
        <title>Chromosome-scale assembly of Riccia fluitans.</title>
        <authorList>
            <person name="Paukszto L."/>
            <person name="Sawicki J."/>
            <person name="Karawczyk K."/>
            <person name="Piernik-Szablinska J."/>
            <person name="Szczecinska M."/>
            <person name="Mazdziarz M."/>
        </authorList>
    </citation>
    <scope>NUCLEOTIDE SEQUENCE [LARGE SCALE GENOMIC DNA]</scope>
    <source>
        <strain evidence="8">Rf_01</strain>
        <tissue evidence="8">Aerial parts of the thallus</tissue>
    </source>
</reference>
<evidence type="ECO:0000313" key="8">
    <source>
        <dbReference type="EMBL" id="KAL2622293.1"/>
    </source>
</evidence>
<keyword evidence="6" id="KW-0479">Metal-binding</keyword>
<evidence type="ECO:0000256" key="5">
    <source>
        <dbReference type="PIRSR" id="PIRSR601382-1"/>
    </source>
</evidence>
<name>A0ABD1Y6K2_9MARC</name>
<feature type="active site" description="Proton donor" evidence="5">
    <location>
        <position position="152"/>
    </location>
</feature>
<dbReference type="InterPro" id="IPR044674">
    <property type="entry name" value="EDEM1/2/3"/>
</dbReference>
<keyword evidence="9" id="KW-1185">Reference proteome</keyword>
<comment type="subcellular location">
    <subcellularLocation>
        <location evidence="1">Endoplasmic reticulum</location>
    </subcellularLocation>
</comment>
<evidence type="ECO:0000256" key="2">
    <source>
        <dbReference type="ARBA" id="ARBA00007658"/>
    </source>
</evidence>
<evidence type="ECO:0000256" key="7">
    <source>
        <dbReference type="RuleBase" id="RU361193"/>
    </source>
</evidence>
<keyword evidence="7" id="KW-0378">Hydrolase</keyword>
<keyword evidence="7" id="KW-0326">Glycosidase</keyword>
<keyword evidence="4" id="KW-0325">Glycoprotein</keyword>
<evidence type="ECO:0000256" key="1">
    <source>
        <dbReference type="ARBA" id="ARBA00004240"/>
    </source>
</evidence>
<dbReference type="Pfam" id="PF01532">
    <property type="entry name" value="Glyco_hydro_47"/>
    <property type="match status" value="1"/>
</dbReference>
<dbReference type="PANTHER" id="PTHR45679:SF6">
    <property type="entry name" value="ER DEGRADATION-ENHANCING ALPHA-MANNOSIDASE-LIKE PROTEIN 2"/>
    <property type="match status" value="1"/>
</dbReference>
<dbReference type="PRINTS" id="PR00747">
    <property type="entry name" value="GLYHDRLASE47"/>
</dbReference>
<dbReference type="InterPro" id="IPR036026">
    <property type="entry name" value="Seven-hairpin_glycosidases"/>
</dbReference>
<dbReference type="AlphaFoldDB" id="A0ABD1Y6K2"/>
<feature type="binding site" evidence="6">
    <location>
        <position position="496"/>
    </location>
    <ligand>
        <name>Ca(2+)</name>
        <dbReference type="ChEBI" id="CHEBI:29108"/>
    </ligand>
</feature>
<sequence length="800" mass="88519">MLRAKNQALLQMQDIPSATSVTLYYSTIQHRVRSPMGWCRADLLVSVLLLSLVHTLAVADPITQTQAAELRNEVQEMFYHGFDNYMQHAFPMDELLPLSCSGKESLGEYSLTLVDALDMLALLGDREKFTAAVTWLGKNLRFDRNKTVSVFETTIRVLGGLLSGHLIASDQSTGMKVDGYQNELLILSEALGRRLLPAFDTPTGIPYGSVNLLYGVSDDESQVSSTAGGGTLTLEFGVLSRLTGDPVFETVAKNAVRGLWAQRSHLGLVGAHINVFTGEWTHKDAGIGTSIDSFYEYLIKGYLLFGDDEYLYMFKEAYKSVMIYLFNDPWYIEVNMNSAVVVWPLFNSLQAFWPGLQVLAGDIQPAVRTHRAFFAVWRKYGFTPEGFNLVTSDVQPGQRSYPLRPELIESTYMLYKATRDPFYLEVGQVILRSIQHGAKCPCGYCHIADVESHAQDDHMESFFLSETVKYLWLLFDLAATGDNLVESGPHLYIFNTEGHLFPLTPEISVQPEDSLLKKHAKKKSLGADQLKMEVKVRTQAGVHVAGDVDSLISRVNESGAGIDCTDDSDLVYRSLQGICQKLSVWRKLAAHYLADLAVGLPGKHVNLTAEGADLKGKDVVQSKASRDRKFLGDLLVSIVHTQDAPPVFPETAPEDMLKISRVEEMSPNFEIIRVNQNDFQDLQTSIAREIGAVLSDFLKDQDAEDTCTLDEGESNAVLEKSIEHAEAERIQTSDNAEEGNIVPVDSIVIEQSKGKETVPRVSKSALELPIEEEGIEGTLNVDRVGLSSAVAVDLVERTSG</sequence>
<dbReference type="GO" id="GO:0004559">
    <property type="term" value="F:alpha-mannosidase activity"/>
    <property type="evidence" value="ECO:0007669"/>
    <property type="project" value="UniProtKB-ARBA"/>
</dbReference>
<feature type="active site" description="Proton donor" evidence="5">
    <location>
        <position position="385"/>
    </location>
</feature>
<protein>
    <recommendedName>
        <fullName evidence="7">alpha-1,2-Mannosidase</fullName>
        <ecNumber evidence="7">3.2.1.-</ecNumber>
    </recommendedName>
</protein>
<feature type="active site" evidence="5">
    <location>
        <position position="406"/>
    </location>
</feature>
<dbReference type="InterPro" id="IPR001382">
    <property type="entry name" value="Glyco_hydro_47"/>
</dbReference>
<evidence type="ECO:0000313" key="9">
    <source>
        <dbReference type="Proteomes" id="UP001605036"/>
    </source>
</evidence>
<evidence type="ECO:0000256" key="6">
    <source>
        <dbReference type="PIRSR" id="PIRSR601382-2"/>
    </source>
</evidence>
<comment type="caution">
    <text evidence="8">The sequence shown here is derived from an EMBL/GenBank/DDBJ whole genome shotgun (WGS) entry which is preliminary data.</text>
</comment>
<dbReference type="PANTHER" id="PTHR45679">
    <property type="entry name" value="ER DEGRADATION-ENHANCING ALPHA-MANNOSIDASE-LIKE PROTEIN 2"/>
    <property type="match status" value="1"/>
</dbReference>
<keyword evidence="3" id="KW-0256">Endoplasmic reticulum</keyword>
<dbReference type="SUPFAM" id="SSF48225">
    <property type="entry name" value="Seven-hairpin glycosidases"/>
    <property type="match status" value="1"/>
</dbReference>
<dbReference type="InterPro" id="IPR012341">
    <property type="entry name" value="6hp_glycosidase-like_sf"/>
</dbReference>
<evidence type="ECO:0000256" key="4">
    <source>
        <dbReference type="ARBA" id="ARBA00023180"/>
    </source>
</evidence>
<dbReference type="EMBL" id="JBHFFA010000006">
    <property type="protein sequence ID" value="KAL2622293.1"/>
    <property type="molecule type" value="Genomic_DNA"/>
</dbReference>
<proteinExistence type="inferred from homology"/>
<comment type="cofactor">
    <cofactor evidence="6">
        <name>Ca(2+)</name>
        <dbReference type="ChEBI" id="CHEBI:29108"/>
    </cofactor>
</comment>
<comment type="similarity">
    <text evidence="2 7">Belongs to the glycosyl hydrolase 47 family.</text>
</comment>